<accession>A0A2R4C9A9</accession>
<dbReference type="KEGG" id="masz:C9I28_10750"/>
<name>A0A2R4C9A9_9BURK</name>
<evidence type="ECO:0000313" key="3">
    <source>
        <dbReference type="Proteomes" id="UP000240505"/>
    </source>
</evidence>
<dbReference type="Gene3D" id="3.40.50.300">
    <property type="entry name" value="P-loop containing nucleotide triphosphate hydrolases"/>
    <property type="match status" value="1"/>
</dbReference>
<reference evidence="2 3" key="1">
    <citation type="submission" date="2018-03" db="EMBL/GenBank/DDBJ databases">
        <title>Massilia armeniaca sp. nov., isolated from desert soil.</title>
        <authorList>
            <person name="Huang H."/>
            <person name="Ren M."/>
        </authorList>
    </citation>
    <scope>NUCLEOTIDE SEQUENCE [LARGE SCALE GENOMIC DNA]</scope>
    <source>
        <strain evidence="2 3">ZMN-3</strain>
    </source>
</reference>
<protein>
    <recommendedName>
        <fullName evidence="1">ATPase AAA-type core domain-containing protein</fullName>
    </recommendedName>
</protein>
<sequence length="561" mass="61815">MLESIEMRAGSSPGRDPLKFSLAPVTVFVGPNNSGKSRALKEIEEWVTRPQPPVCQVIQNVEFSTWELGEFEAELARISVEPEVGEVLNTDNVLIGKLRPQDNSAARFQLYRPGLIEDALDPNRAYRGYYGNYLSLYTLRLDGRSRLSLIDDKPSGDLLRLAPNHLAKLFVDSASRKEVRRIVYEAFGKHLVVDPTNIGLLRLRLSNRAPRDDREEQGWDEISRAFHSAAPLLSEASDGVKAFVGMVTTLIAGEPRVTLVDEPEAFLHPTLAARLGKEITSALSGTNRRLFVSTHSSSFLMGCVQGGAAINIVRVTYDGHTSTARLLTQERLIPLMRNPLLRSIGVLDALFYNAVVVTEADADRAFYQEINERLLQAHDPRGIEGCLFLNAQNKQTVWDIVQPLRELGIPAAGIVDIDVLKEGGAVWAKPMKGAFVPEISHGSLGVERNALLQAFSKTGKDMKKHGGIALLAGEEREACNNFLAKLAEYGIFVVPTGKVESWLASVKISRGKSGWLATVFEIMGEDPLNPSYVRPGDGDVWDFIGDIASWVRLPKRKGVPD</sequence>
<dbReference type="AlphaFoldDB" id="A0A2R4C9A9"/>
<dbReference type="SUPFAM" id="SSF52540">
    <property type="entry name" value="P-loop containing nucleoside triphosphate hydrolases"/>
    <property type="match status" value="1"/>
</dbReference>
<dbReference type="EMBL" id="CP028324">
    <property type="protein sequence ID" value="AVR96142.1"/>
    <property type="molecule type" value="Genomic_DNA"/>
</dbReference>
<dbReference type="PANTHER" id="PTHR43581:SF4">
    <property type="entry name" value="ATP_GTP PHOSPHATASE"/>
    <property type="match status" value="1"/>
</dbReference>
<dbReference type="InterPro" id="IPR003959">
    <property type="entry name" value="ATPase_AAA_core"/>
</dbReference>
<dbReference type="Pfam" id="PF13304">
    <property type="entry name" value="AAA_21"/>
    <property type="match status" value="1"/>
</dbReference>
<feature type="domain" description="ATPase AAA-type core" evidence="1">
    <location>
        <begin position="172"/>
        <end position="299"/>
    </location>
</feature>
<proteinExistence type="predicted"/>
<gene>
    <name evidence="2" type="ORF">C9I28_10750</name>
</gene>
<evidence type="ECO:0000313" key="2">
    <source>
        <dbReference type="EMBL" id="AVR96142.1"/>
    </source>
</evidence>
<dbReference type="InterPro" id="IPR051396">
    <property type="entry name" value="Bact_Antivir_Def_Nuclease"/>
</dbReference>
<dbReference type="InterPro" id="IPR027417">
    <property type="entry name" value="P-loop_NTPase"/>
</dbReference>
<dbReference type="PANTHER" id="PTHR43581">
    <property type="entry name" value="ATP/GTP PHOSPHATASE"/>
    <property type="match status" value="1"/>
</dbReference>
<dbReference type="GO" id="GO:0016887">
    <property type="term" value="F:ATP hydrolysis activity"/>
    <property type="evidence" value="ECO:0007669"/>
    <property type="project" value="InterPro"/>
</dbReference>
<evidence type="ECO:0000259" key="1">
    <source>
        <dbReference type="Pfam" id="PF13304"/>
    </source>
</evidence>
<dbReference type="Proteomes" id="UP000240505">
    <property type="component" value="Chromosome"/>
</dbReference>
<keyword evidence="3" id="KW-1185">Reference proteome</keyword>
<dbReference type="GO" id="GO:0005524">
    <property type="term" value="F:ATP binding"/>
    <property type="evidence" value="ECO:0007669"/>
    <property type="project" value="InterPro"/>
</dbReference>
<organism evidence="2 3">
    <name type="scientific">Pseudoduganella armeniaca</name>
    <dbReference type="NCBI Taxonomy" id="2072590"/>
    <lineage>
        <taxon>Bacteria</taxon>
        <taxon>Pseudomonadati</taxon>
        <taxon>Pseudomonadota</taxon>
        <taxon>Betaproteobacteria</taxon>
        <taxon>Burkholderiales</taxon>
        <taxon>Oxalobacteraceae</taxon>
        <taxon>Telluria group</taxon>
        <taxon>Pseudoduganella</taxon>
    </lineage>
</organism>
<dbReference type="OrthoDB" id="3322489at2"/>